<feature type="transmembrane region" description="Helical" evidence="1">
    <location>
        <begin position="246"/>
        <end position="264"/>
    </location>
</feature>
<dbReference type="Gene3D" id="1.20.1250.20">
    <property type="entry name" value="MFS general substrate transporter like domains"/>
    <property type="match status" value="1"/>
</dbReference>
<proteinExistence type="predicted"/>
<feature type="transmembrane region" description="Helical" evidence="1">
    <location>
        <begin position="276"/>
        <end position="303"/>
    </location>
</feature>
<evidence type="ECO:0000256" key="1">
    <source>
        <dbReference type="SAM" id="Phobius"/>
    </source>
</evidence>
<feature type="transmembrane region" description="Helical" evidence="1">
    <location>
        <begin position="345"/>
        <end position="370"/>
    </location>
</feature>
<reference evidence="2" key="1">
    <citation type="submission" date="2021-04" db="EMBL/GenBank/DDBJ databases">
        <title>Dactylosporangium aurantiacum NRRL B-8018 full assembly.</title>
        <authorList>
            <person name="Hartkoorn R.C."/>
            <person name="Beaudoing E."/>
            <person name="Hot D."/>
        </authorList>
    </citation>
    <scope>NUCLEOTIDE SEQUENCE</scope>
    <source>
        <strain evidence="2">NRRL B-8018</strain>
    </source>
</reference>
<keyword evidence="1" id="KW-1133">Transmembrane helix</keyword>
<sequence>MLSDALPLYSLYALLFTDTGLGDGQISLLFALWSGTGILAEVPTGALADRWSRRGALVAAGLLQAAAFALWTVAPGGWVFAAGFVVWGVGGALSSGALEALLYDGLAAAGAQDRYARVAGRVAAAGLLAQVPAAGAAALLFPAGGYALVGWVSVAVCLCAAALALRLRPPATPAPGTVAVPDGTPEDDGPRGYLATLRDGVGQAARVPAVRVAVLALAAIAGLDAVDEYFSLLAAGWGVPTGLNPVLVLVVTLGGAAGAGLVAYTATPPPALQSALLGAAATALAAAGVLRVPAGIVLVAVFYGGYRYVLVLVDARLQRVVDGASRATVTSVAALATELSALALFGAWAAGGVLLVAALTGALALVPLVAAGRR</sequence>
<feature type="transmembrane region" description="Helical" evidence="1">
    <location>
        <begin position="80"/>
        <end position="106"/>
    </location>
</feature>
<dbReference type="KEGG" id="daur:Daura_36155"/>
<dbReference type="PANTHER" id="PTHR23530">
    <property type="entry name" value="TRANSPORT PROTEIN-RELATED"/>
    <property type="match status" value="1"/>
</dbReference>
<dbReference type="RefSeq" id="WP_033358860.1">
    <property type="nucleotide sequence ID" value="NZ_CP073767.1"/>
</dbReference>
<keyword evidence="3" id="KW-1185">Reference proteome</keyword>
<dbReference type="InterPro" id="IPR036259">
    <property type="entry name" value="MFS_trans_sf"/>
</dbReference>
<gene>
    <name evidence="2" type="ORF">Daura_36155</name>
</gene>
<organism evidence="2 3">
    <name type="scientific">Dactylosporangium aurantiacum</name>
    <dbReference type="NCBI Taxonomy" id="35754"/>
    <lineage>
        <taxon>Bacteria</taxon>
        <taxon>Bacillati</taxon>
        <taxon>Actinomycetota</taxon>
        <taxon>Actinomycetes</taxon>
        <taxon>Micromonosporales</taxon>
        <taxon>Micromonosporaceae</taxon>
        <taxon>Dactylosporangium</taxon>
    </lineage>
</organism>
<dbReference type="GO" id="GO:0022857">
    <property type="term" value="F:transmembrane transporter activity"/>
    <property type="evidence" value="ECO:0007669"/>
    <property type="project" value="InterPro"/>
</dbReference>
<keyword evidence="1" id="KW-0812">Transmembrane</keyword>
<protein>
    <submittedName>
        <fullName evidence="2">MFS transporter</fullName>
    </submittedName>
</protein>
<dbReference type="EMBL" id="CP073767">
    <property type="protein sequence ID" value="UWZ59929.1"/>
    <property type="molecule type" value="Genomic_DNA"/>
</dbReference>
<evidence type="ECO:0000313" key="3">
    <source>
        <dbReference type="Proteomes" id="UP001058003"/>
    </source>
</evidence>
<dbReference type="AlphaFoldDB" id="A0A9Q9IUR6"/>
<accession>A0A9Q9IUR6</accession>
<dbReference type="PANTHER" id="PTHR23530:SF1">
    <property type="entry name" value="PERMEASE, MAJOR FACILITATOR SUPERFAMILY-RELATED"/>
    <property type="match status" value="1"/>
</dbReference>
<dbReference type="InterPro" id="IPR011701">
    <property type="entry name" value="MFS"/>
</dbReference>
<dbReference type="InterPro" id="IPR053160">
    <property type="entry name" value="MFS_DHA3_Transporter"/>
</dbReference>
<evidence type="ECO:0000313" key="2">
    <source>
        <dbReference type="EMBL" id="UWZ59929.1"/>
    </source>
</evidence>
<dbReference type="Proteomes" id="UP001058003">
    <property type="component" value="Chromosome"/>
</dbReference>
<name>A0A9Q9IUR6_9ACTN</name>
<feature type="transmembrane region" description="Helical" evidence="1">
    <location>
        <begin position="26"/>
        <end position="48"/>
    </location>
</feature>
<feature type="transmembrane region" description="Helical" evidence="1">
    <location>
        <begin position="55"/>
        <end position="74"/>
    </location>
</feature>
<feature type="transmembrane region" description="Helical" evidence="1">
    <location>
        <begin position="118"/>
        <end position="140"/>
    </location>
</feature>
<keyword evidence="1" id="KW-0472">Membrane</keyword>
<dbReference type="SUPFAM" id="SSF103473">
    <property type="entry name" value="MFS general substrate transporter"/>
    <property type="match status" value="1"/>
</dbReference>
<feature type="transmembrane region" description="Helical" evidence="1">
    <location>
        <begin position="146"/>
        <end position="165"/>
    </location>
</feature>
<dbReference type="Pfam" id="PF07690">
    <property type="entry name" value="MFS_1"/>
    <property type="match status" value="1"/>
</dbReference>